<evidence type="ECO:0000256" key="1">
    <source>
        <dbReference type="SAM" id="MobiDB-lite"/>
    </source>
</evidence>
<dbReference type="AlphaFoldDB" id="A0AAN7C0A9"/>
<feature type="compositionally biased region" description="Polar residues" evidence="1">
    <location>
        <begin position="102"/>
        <end position="113"/>
    </location>
</feature>
<accession>A0AAN7C0A9</accession>
<sequence>HSEAFQNIAEEYNDSKEFTFSKASSKELELRQKNATRWHSTYLMIKQAWEKQVEVRASVMNQSYKRPGRGAAPRATTSRSPGQVASVCRSTSGAVERDRGRSSQQNRHGGSCI</sequence>
<feature type="region of interest" description="Disordered" evidence="1">
    <location>
        <begin position="60"/>
        <end position="113"/>
    </location>
</feature>
<reference evidence="2" key="2">
    <citation type="submission" date="2023-05" db="EMBL/GenBank/DDBJ databases">
        <authorList>
            <consortium name="Lawrence Berkeley National Laboratory"/>
            <person name="Steindorff A."/>
            <person name="Hensen N."/>
            <person name="Bonometti L."/>
            <person name="Westerberg I."/>
            <person name="Brannstrom I.O."/>
            <person name="Guillou S."/>
            <person name="Cros-Aarteil S."/>
            <person name="Calhoun S."/>
            <person name="Haridas S."/>
            <person name="Kuo A."/>
            <person name="Mondo S."/>
            <person name="Pangilinan J."/>
            <person name="Riley R."/>
            <person name="Labutti K."/>
            <person name="Andreopoulos B."/>
            <person name="Lipzen A."/>
            <person name="Chen C."/>
            <person name="Yanf M."/>
            <person name="Daum C."/>
            <person name="Ng V."/>
            <person name="Clum A."/>
            <person name="Ohm R."/>
            <person name="Martin F."/>
            <person name="Silar P."/>
            <person name="Natvig D."/>
            <person name="Lalanne C."/>
            <person name="Gautier V."/>
            <person name="Ament-Velasquez S.L."/>
            <person name="Kruys A."/>
            <person name="Hutchinson M.I."/>
            <person name="Powell A.J."/>
            <person name="Barry K."/>
            <person name="Miller A.N."/>
            <person name="Grigoriev I.V."/>
            <person name="Debuchy R."/>
            <person name="Gladieux P."/>
            <person name="Thoren M.H."/>
            <person name="Johannesson H."/>
        </authorList>
    </citation>
    <scope>NUCLEOTIDE SEQUENCE</scope>
    <source>
        <strain evidence="2">CBS 532.94</strain>
    </source>
</reference>
<evidence type="ECO:0000313" key="2">
    <source>
        <dbReference type="EMBL" id="KAK4232767.1"/>
    </source>
</evidence>
<gene>
    <name evidence="2" type="ORF">C8A03DRAFT_20009</name>
</gene>
<keyword evidence="3" id="KW-1185">Reference proteome</keyword>
<dbReference type="Proteomes" id="UP001303760">
    <property type="component" value="Unassembled WGS sequence"/>
</dbReference>
<proteinExistence type="predicted"/>
<reference evidence="2" key="1">
    <citation type="journal article" date="2023" name="Mol. Phylogenet. Evol.">
        <title>Genome-scale phylogeny and comparative genomics of the fungal order Sordariales.</title>
        <authorList>
            <person name="Hensen N."/>
            <person name="Bonometti L."/>
            <person name="Westerberg I."/>
            <person name="Brannstrom I.O."/>
            <person name="Guillou S."/>
            <person name="Cros-Aarteil S."/>
            <person name="Calhoun S."/>
            <person name="Haridas S."/>
            <person name="Kuo A."/>
            <person name="Mondo S."/>
            <person name="Pangilinan J."/>
            <person name="Riley R."/>
            <person name="LaButti K."/>
            <person name="Andreopoulos B."/>
            <person name="Lipzen A."/>
            <person name="Chen C."/>
            <person name="Yan M."/>
            <person name="Daum C."/>
            <person name="Ng V."/>
            <person name="Clum A."/>
            <person name="Steindorff A."/>
            <person name="Ohm R.A."/>
            <person name="Martin F."/>
            <person name="Silar P."/>
            <person name="Natvig D.O."/>
            <person name="Lalanne C."/>
            <person name="Gautier V."/>
            <person name="Ament-Velasquez S.L."/>
            <person name="Kruys A."/>
            <person name="Hutchinson M.I."/>
            <person name="Powell A.J."/>
            <person name="Barry K."/>
            <person name="Miller A.N."/>
            <person name="Grigoriev I.V."/>
            <person name="Debuchy R."/>
            <person name="Gladieux P."/>
            <person name="Hiltunen Thoren M."/>
            <person name="Johannesson H."/>
        </authorList>
    </citation>
    <scope>NUCLEOTIDE SEQUENCE</scope>
    <source>
        <strain evidence="2">CBS 532.94</strain>
    </source>
</reference>
<organism evidence="2 3">
    <name type="scientific">Achaetomium macrosporum</name>
    <dbReference type="NCBI Taxonomy" id="79813"/>
    <lineage>
        <taxon>Eukaryota</taxon>
        <taxon>Fungi</taxon>
        <taxon>Dikarya</taxon>
        <taxon>Ascomycota</taxon>
        <taxon>Pezizomycotina</taxon>
        <taxon>Sordariomycetes</taxon>
        <taxon>Sordariomycetidae</taxon>
        <taxon>Sordariales</taxon>
        <taxon>Chaetomiaceae</taxon>
        <taxon>Achaetomium</taxon>
    </lineage>
</organism>
<dbReference type="EMBL" id="MU860907">
    <property type="protein sequence ID" value="KAK4232767.1"/>
    <property type="molecule type" value="Genomic_DNA"/>
</dbReference>
<feature type="compositionally biased region" description="Polar residues" evidence="1">
    <location>
        <begin position="75"/>
        <end position="93"/>
    </location>
</feature>
<comment type="caution">
    <text evidence="2">The sequence shown here is derived from an EMBL/GenBank/DDBJ whole genome shotgun (WGS) entry which is preliminary data.</text>
</comment>
<evidence type="ECO:0000313" key="3">
    <source>
        <dbReference type="Proteomes" id="UP001303760"/>
    </source>
</evidence>
<feature type="non-terminal residue" evidence="2">
    <location>
        <position position="1"/>
    </location>
</feature>
<protein>
    <submittedName>
        <fullName evidence="2">Uncharacterized protein</fullName>
    </submittedName>
</protein>
<name>A0AAN7C0A9_9PEZI</name>